<name>A0A158CXP6_9BURK</name>
<evidence type="ECO:0000313" key="2">
    <source>
        <dbReference type="EMBL" id="SAK86397.1"/>
    </source>
</evidence>
<dbReference type="SUPFAM" id="SSF51182">
    <property type="entry name" value="RmlC-like cupins"/>
    <property type="match status" value="1"/>
</dbReference>
<comment type="caution">
    <text evidence="2">The sequence shown here is derived from an EMBL/GenBank/DDBJ whole genome shotgun (WGS) entry which is preliminary data.</text>
</comment>
<evidence type="ECO:0000259" key="1">
    <source>
        <dbReference type="Pfam" id="PF07883"/>
    </source>
</evidence>
<feature type="domain" description="Cupin type-2" evidence="1">
    <location>
        <begin position="7"/>
        <end position="74"/>
    </location>
</feature>
<proteinExistence type="predicted"/>
<dbReference type="OrthoDB" id="287220at2"/>
<dbReference type="STRING" id="1777138.AWB77_04601"/>
<dbReference type="Pfam" id="PF07883">
    <property type="entry name" value="Cupin_2"/>
    <property type="match status" value="1"/>
</dbReference>
<organism evidence="2 3">
    <name type="scientific">Caballeronia fortuita</name>
    <dbReference type="NCBI Taxonomy" id="1777138"/>
    <lineage>
        <taxon>Bacteria</taxon>
        <taxon>Pseudomonadati</taxon>
        <taxon>Pseudomonadota</taxon>
        <taxon>Betaproteobacteria</taxon>
        <taxon>Burkholderiales</taxon>
        <taxon>Burkholderiaceae</taxon>
        <taxon>Caballeronia</taxon>
    </lineage>
</organism>
<dbReference type="EMBL" id="FCNX02000012">
    <property type="protein sequence ID" value="SAK86397.1"/>
    <property type="molecule type" value="Genomic_DNA"/>
</dbReference>
<sequence>MTVLKIVIPAHTALPWHTHPMPNAAYVISGTLKVQSRDGHHEKTLHAGDTLPEMVGIAHRGVTGDTPVELIVFYAGVKNMSTADKSR</sequence>
<dbReference type="InterPro" id="IPR013096">
    <property type="entry name" value="Cupin_2"/>
</dbReference>
<evidence type="ECO:0000313" key="3">
    <source>
        <dbReference type="Proteomes" id="UP000054903"/>
    </source>
</evidence>
<dbReference type="CDD" id="cd02236">
    <property type="entry name" value="cupin_CV2614-like"/>
    <property type="match status" value="1"/>
</dbReference>
<keyword evidence="3" id="KW-1185">Reference proteome</keyword>
<reference evidence="2" key="1">
    <citation type="submission" date="2016-01" db="EMBL/GenBank/DDBJ databases">
        <authorList>
            <person name="Peeters C."/>
        </authorList>
    </citation>
    <scope>NUCLEOTIDE SEQUENCE</scope>
    <source>
        <strain evidence="2">LMG 29320</strain>
    </source>
</reference>
<protein>
    <submittedName>
        <fullName evidence="2">Cupin domain protein</fullName>
    </submittedName>
</protein>
<dbReference type="Proteomes" id="UP000054903">
    <property type="component" value="Unassembled WGS sequence"/>
</dbReference>
<dbReference type="InterPro" id="IPR011051">
    <property type="entry name" value="RmlC_Cupin_sf"/>
</dbReference>
<accession>A0A158CXP6</accession>
<dbReference type="InterPro" id="IPR014710">
    <property type="entry name" value="RmlC-like_jellyroll"/>
</dbReference>
<gene>
    <name evidence="2" type="ORF">AWB77_04601</name>
</gene>
<dbReference type="AlphaFoldDB" id="A0A158CXP6"/>
<dbReference type="Gene3D" id="2.60.120.10">
    <property type="entry name" value="Jelly Rolls"/>
    <property type="match status" value="1"/>
</dbReference>